<name>A0A7R8X383_9CRUS</name>
<evidence type="ECO:0000256" key="3">
    <source>
        <dbReference type="SAM" id="MobiDB-lite"/>
    </source>
</evidence>
<accession>A0A7R8X383</accession>
<evidence type="ECO:0000313" key="6">
    <source>
        <dbReference type="Proteomes" id="UP000677054"/>
    </source>
</evidence>
<dbReference type="PANTHER" id="PTHR24255:SF31">
    <property type="entry name" value="CUBILIN-LIKE PROTEIN"/>
    <property type="match status" value="1"/>
</dbReference>
<evidence type="ECO:0000259" key="4">
    <source>
        <dbReference type="PROSITE" id="PS01180"/>
    </source>
</evidence>
<feature type="region of interest" description="Disordered" evidence="3">
    <location>
        <begin position="1"/>
        <end position="20"/>
    </location>
</feature>
<dbReference type="InterPro" id="IPR000859">
    <property type="entry name" value="CUB_dom"/>
</dbReference>
<dbReference type="OrthoDB" id="6369184at2759"/>
<dbReference type="Pfam" id="PF00431">
    <property type="entry name" value="CUB"/>
    <property type="match status" value="2"/>
</dbReference>
<dbReference type="EMBL" id="LR899903">
    <property type="protein sequence ID" value="CAD7243202.1"/>
    <property type="molecule type" value="Genomic_DNA"/>
</dbReference>
<evidence type="ECO:0000313" key="5">
    <source>
        <dbReference type="EMBL" id="CAD7243202.1"/>
    </source>
</evidence>
<proteinExistence type="predicted"/>
<protein>
    <recommendedName>
        <fullName evidence="4">CUB domain-containing protein</fullName>
    </recommendedName>
</protein>
<dbReference type="GO" id="GO:0004252">
    <property type="term" value="F:serine-type endopeptidase activity"/>
    <property type="evidence" value="ECO:0007669"/>
    <property type="project" value="TreeGrafter"/>
</dbReference>
<feature type="domain" description="CUB" evidence="4">
    <location>
        <begin position="230"/>
        <end position="353"/>
    </location>
</feature>
<keyword evidence="1" id="KW-1015">Disulfide bond</keyword>
<dbReference type="SMART" id="SM00042">
    <property type="entry name" value="CUB"/>
    <property type="match status" value="2"/>
</dbReference>
<comment type="caution">
    <text evidence="2">Lacks conserved residue(s) required for the propagation of feature annotation.</text>
</comment>
<dbReference type="AlphaFoldDB" id="A0A7R8X383"/>
<dbReference type="EMBL" id="CAJPEV010000386">
    <property type="protein sequence ID" value="CAG0884721.1"/>
    <property type="molecule type" value="Genomic_DNA"/>
</dbReference>
<dbReference type="Proteomes" id="UP000677054">
    <property type="component" value="Unassembled WGS sequence"/>
</dbReference>
<reference evidence="5" key="1">
    <citation type="submission" date="2020-11" db="EMBL/GenBank/DDBJ databases">
        <authorList>
            <person name="Tran Van P."/>
        </authorList>
    </citation>
    <scope>NUCLEOTIDE SEQUENCE</scope>
</reference>
<dbReference type="CDD" id="cd00041">
    <property type="entry name" value="CUB"/>
    <property type="match status" value="1"/>
</dbReference>
<evidence type="ECO:0000256" key="1">
    <source>
        <dbReference type="ARBA" id="ARBA00023157"/>
    </source>
</evidence>
<dbReference type="Gene3D" id="2.60.120.290">
    <property type="entry name" value="Spermadhesin, CUB domain"/>
    <property type="match status" value="2"/>
</dbReference>
<evidence type="ECO:0000256" key="2">
    <source>
        <dbReference type="PROSITE-ProRule" id="PRU00059"/>
    </source>
</evidence>
<dbReference type="PROSITE" id="PS01180">
    <property type="entry name" value="CUB"/>
    <property type="match status" value="2"/>
</dbReference>
<gene>
    <name evidence="5" type="ORF">DSTB1V02_LOCUS3134</name>
</gene>
<dbReference type="PANTHER" id="PTHR24255">
    <property type="entry name" value="COMPLEMENT COMPONENT 1, S SUBCOMPONENT-RELATED"/>
    <property type="match status" value="1"/>
</dbReference>
<keyword evidence="6" id="KW-1185">Reference proteome</keyword>
<dbReference type="GO" id="GO:0005615">
    <property type="term" value="C:extracellular space"/>
    <property type="evidence" value="ECO:0007669"/>
    <property type="project" value="TreeGrafter"/>
</dbReference>
<dbReference type="SUPFAM" id="SSF49854">
    <property type="entry name" value="Spermadhesin, CUB domain"/>
    <property type="match status" value="2"/>
</dbReference>
<feature type="domain" description="CUB" evidence="4">
    <location>
        <begin position="88"/>
        <end position="206"/>
    </location>
</feature>
<sequence length="353" mass="40025">MEQAYPESRVADPGQKMKDHEEPRTYSSILHFYPLSLSTVPYHYSFNMILGYVLFLVCLQVSPLHSMLEQNLVFGGFATPSLANVTICYYRYEKEDSYIYSPGYPAPYPDLADCTYELMRPSKKFCGVKLFVEELDVEVGPRDVSCDRDWLEVLSCVPSASARLCGQERGTSYQYLFQEGAVSIRLRFVSDDTGRRRGFRIRYEMLQICSGPFLTARPTPIPGVSQDFLCETRIKDFRGTIFTPGYPKSYPPNMECIYEFQRADPFVCGVEMKTVKFDVEKPLRIPGGLGACADFFHMPSCAFMCGAMNFTCGGASSDVSDPWLRTQARQMECRASSDKAEQHTLASKRNDTM</sequence>
<dbReference type="InterPro" id="IPR035914">
    <property type="entry name" value="Sperma_CUB_dom_sf"/>
</dbReference>
<organism evidence="5">
    <name type="scientific">Darwinula stevensoni</name>
    <dbReference type="NCBI Taxonomy" id="69355"/>
    <lineage>
        <taxon>Eukaryota</taxon>
        <taxon>Metazoa</taxon>
        <taxon>Ecdysozoa</taxon>
        <taxon>Arthropoda</taxon>
        <taxon>Crustacea</taxon>
        <taxon>Oligostraca</taxon>
        <taxon>Ostracoda</taxon>
        <taxon>Podocopa</taxon>
        <taxon>Podocopida</taxon>
        <taxon>Darwinulocopina</taxon>
        <taxon>Darwinuloidea</taxon>
        <taxon>Darwinulidae</taxon>
        <taxon>Darwinula</taxon>
    </lineage>
</organism>
<feature type="region of interest" description="Disordered" evidence="3">
    <location>
        <begin position="334"/>
        <end position="353"/>
    </location>
</feature>